<dbReference type="RefSeq" id="WP_094794862.1">
    <property type="nucleotide sequence ID" value="NZ_NDXL01000003.1"/>
</dbReference>
<comment type="caution">
    <text evidence="1">The sequence shown here is derived from an EMBL/GenBank/DDBJ whole genome shotgun (WGS) entry which is preliminary data.</text>
</comment>
<reference evidence="1 2" key="1">
    <citation type="submission" date="2019-02" db="EMBL/GenBank/DDBJ databases">
        <title>Draft Genome Sequence of Streptomyces sp. AM-2504, identified by 16S rRNA comparative analysis as a Streptomyces Kasugaensis strain.</title>
        <authorList>
            <person name="Napolioni V."/>
            <person name="Giuliodori A.M."/>
            <person name="Spurio R."/>
            <person name="Fabbretti A."/>
        </authorList>
    </citation>
    <scope>NUCLEOTIDE SEQUENCE [LARGE SCALE GENOMIC DNA]</scope>
    <source>
        <strain evidence="1 2">AM-2504</strain>
    </source>
</reference>
<dbReference type="EMBL" id="SIXH01000172">
    <property type="protein sequence ID" value="TBO58004.1"/>
    <property type="molecule type" value="Genomic_DNA"/>
</dbReference>
<gene>
    <name evidence="1" type="ORF">EYS09_19715</name>
</gene>
<proteinExistence type="predicted"/>
<keyword evidence="2" id="KW-1185">Reference proteome</keyword>
<dbReference type="AlphaFoldDB" id="A0A4Q9HSJ7"/>
<dbReference type="OrthoDB" id="3213425at2"/>
<accession>A0A4Q9HSJ7</accession>
<evidence type="ECO:0000313" key="1">
    <source>
        <dbReference type="EMBL" id="TBO58004.1"/>
    </source>
</evidence>
<evidence type="ECO:0000313" key="2">
    <source>
        <dbReference type="Proteomes" id="UP000292452"/>
    </source>
</evidence>
<dbReference type="Proteomes" id="UP000292452">
    <property type="component" value="Unassembled WGS sequence"/>
</dbReference>
<organism evidence="1 2">
    <name type="scientific">Streptomyces kasugaensis</name>
    <dbReference type="NCBI Taxonomy" id="1946"/>
    <lineage>
        <taxon>Bacteria</taxon>
        <taxon>Bacillati</taxon>
        <taxon>Actinomycetota</taxon>
        <taxon>Actinomycetes</taxon>
        <taxon>Kitasatosporales</taxon>
        <taxon>Streptomycetaceae</taxon>
        <taxon>Streptomyces</taxon>
    </lineage>
</organism>
<sequence>MPKNPALAELIRQTVEARGWGPSDLARAVGVAESGDPDRVQRANARRWMTGEREPKYWWPYIARVLSLDPAAIPPPTASQVISHAAAFAPSLEVASPLTVFASLSTPEIPAQIRPGDIQEVQQAALTLTTWHNLHGGGGLVRQTGTAQLSWAAKLLDAPCPEVLRQPLFASVAHLGMVAGVACFDAFAHNDARRAFTFAAACAEEADEWHLRGKIYSWRARHAVWMEDPDTALIHTEVGTIRSDRLTPTERAMLYIARARAHAKAGDVQATLTAVGEADNAYSHTHPADDPPWMSYYDYAQHQGDTGHALFDLAMTTRNRGHVQAAAERLAAACSHHTDTYIRSRVFSRTKLATLAMATGDPAEAVRIGAIALEEAARVRSGRAEAGLVELARTAAQERGTVAEASELRERITRTISKGTTT</sequence>
<protein>
    <submittedName>
        <fullName evidence="1">XRE family transcriptional regulator</fullName>
    </submittedName>
</protein>
<name>A0A4Q9HSJ7_STRKA</name>
<dbReference type="GeneID" id="97375774"/>